<dbReference type="InterPro" id="IPR011008">
    <property type="entry name" value="Dimeric_a/b-barrel"/>
</dbReference>
<reference evidence="2 3" key="1">
    <citation type="submission" date="2023-12" db="EMBL/GenBank/DDBJ databases">
        <title>Amycolatopsis sp. V23-08.</title>
        <authorList>
            <person name="Somphong A."/>
        </authorList>
    </citation>
    <scope>NUCLEOTIDE SEQUENCE [LARGE SCALE GENOMIC DNA]</scope>
    <source>
        <strain evidence="2 3">V23-08</strain>
    </source>
</reference>
<evidence type="ECO:0000313" key="3">
    <source>
        <dbReference type="Proteomes" id="UP001304298"/>
    </source>
</evidence>
<accession>A0ABU5R1R3</accession>
<dbReference type="EMBL" id="JAYFSI010000002">
    <property type="protein sequence ID" value="MEA5360108.1"/>
    <property type="molecule type" value="Genomic_DNA"/>
</dbReference>
<keyword evidence="3" id="KW-1185">Reference proteome</keyword>
<dbReference type="InterPro" id="IPR007138">
    <property type="entry name" value="ABM_dom"/>
</dbReference>
<name>A0ABU5R1R3_9PSEU</name>
<dbReference type="GO" id="GO:0004497">
    <property type="term" value="F:monooxygenase activity"/>
    <property type="evidence" value="ECO:0007669"/>
    <property type="project" value="UniProtKB-KW"/>
</dbReference>
<organism evidence="2 3">
    <name type="scientific">Amycolatopsis heterodermiae</name>
    <dbReference type="NCBI Taxonomy" id="3110235"/>
    <lineage>
        <taxon>Bacteria</taxon>
        <taxon>Bacillati</taxon>
        <taxon>Actinomycetota</taxon>
        <taxon>Actinomycetes</taxon>
        <taxon>Pseudonocardiales</taxon>
        <taxon>Pseudonocardiaceae</taxon>
        <taxon>Amycolatopsis</taxon>
    </lineage>
</organism>
<comment type="caution">
    <text evidence="2">The sequence shown here is derived from an EMBL/GenBank/DDBJ whole genome shotgun (WGS) entry which is preliminary data.</text>
</comment>
<dbReference type="RefSeq" id="WP_323325951.1">
    <property type="nucleotide sequence ID" value="NZ_JAYFSI010000002.1"/>
</dbReference>
<dbReference type="PROSITE" id="PS51725">
    <property type="entry name" value="ABM"/>
    <property type="match status" value="1"/>
</dbReference>
<dbReference type="Pfam" id="PF03992">
    <property type="entry name" value="ABM"/>
    <property type="match status" value="1"/>
</dbReference>
<dbReference type="Gene3D" id="3.30.70.100">
    <property type="match status" value="1"/>
</dbReference>
<protein>
    <submittedName>
        <fullName evidence="2">Antibiotic biosynthesis monooxygenase</fullName>
    </submittedName>
</protein>
<keyword evidence="2" id="KW-0560">Oxidoreductase</keyword>
<sequence length="97" mass="10681">MTVIVAGPVFVEPADRDRVVDGLRVVVEAARRYPGCLDVSISPDPVDPGRVNVFEHWETQEVLDAWRAVAPPPTSSAELKADQVRKHVVARTGHPFE</sequence>
<feature type="domain" description="ABM" evidence="1">
    <location>
        <begin position="3"/>
        <end position="96"/>
    </location>
</feature>
<dbReference type="Proteomes" id="UP001304298">
    <property type="component" value="Unassembled WGS sequence"/>
</dbReference>
<keyword evidence="2" id="KW-0503">Monooxygenase</keyword>
<gene>
    <name evidence="2" type="ORF">VA596_11215</name>
</gene>
<evidence type="ECO:0000313" key="2">
    <source>
        <dbReference type="EMBL" id="MEA5360108.1"/>
    </source>
</evidence>
<proteinExistence type="predicted"/>
<dbReference type="SUPFAM" id="SSF54909">
    <property type="entry name" value="Dimeric alpha+beta barrel"/>
    <property type="match status" value="1"/>
</dbReference>
<evidence type="ECO:0000259" key="1">
    <source>
        <dbReference type="PROSITE" id="PS51725"/>
    </source>
</evidence>